<dbReference type="InterPro" id="IPR023614">
    <property type="entry name" value="Porin_dom_sf"/>
</dbReference>
<organism evidence="2 3">
    <name type="scientific">Acinetobacter albensis</name>
    <dbReference type="NCBI Taxonomy" id="1673609"/>
    <lineage>
        <taxon>Bacteria</taxon>
        <taxon>Pseudomonadati</taxon>
        <taxon>Pseudomonadota</taxon>
        <taxon>Gammaproteobacteria</taxon>
        <taxon>Moraxellales</taxon>
        <taxon>Moraxellaceae</taxon>
        <taxon>Acinetobacter</taxon>
    </lineage>
</organism>
<dbReference type="Gene3D" id="2.40.160.10">
    <property type="entry name" value="Porin"/>
    <property type="match status" value="1"/>
</dbReference>
<proteinExistence type="predicted"/>
<reference evidence="2 3" key="1">
    <citation type="submission" date="2024-12" db="EMBL/GenBank/DDBJ databases">
        <title>C001-4G Acinetobacter sp. assembled genome.</title>
        <authorList>
            <person name="D'Arcy K."/>
            <person name="Kingdon A.D.H."/>
            <person name="Breen A."/>
            <person name="Mckeown C."/>
            <person name="Allman E."/>
            <person name="Sharma P."/>
            <person name="Mcleman A."/>
            <person name="Roberts A.P."/>
        </authorList>
    </citation>
    <scope>NUCLEOTIDE SEQUENCE [LARGE SCALE GENOMIC DNA]</scope>
    <source>
        <strain evidence="2 3">C1-4G</strain>
    </source>
</reference>
<evidence type="ECO:0000313" key="2">
    <source>
        <dbReference type="EMBL" id="MFN0296215.1"/>
    </source>
</evidence>
<dbReference type="EMBL" id="JBJXCW010000001">
    <property type="protein sequence ID" value="MFN0296215.1"/>
    <property type="molecule type" value="Genomic_DNA"/>
</dbReference>
<accession>A0ABW9JP34</accession>
<evidence type="ECO:0000256" key="1">
    <source>
        <dbReference type="SAM" id="SignalP"/>
    </source>
</evidence>
<gene>
    <name evidence="2" type="ORF">ACKVE0_01490</name>
</gene>
<dbReference type="RefSeq" id="WP_193890582.1">
    <property type="nucleotide sequence ID" value="NZ_JADEZY010000009.1"/>
</dbReference>
<name>A0ABW9JP34_9GAMM</name>
<protein>
    <submittedName>
        <fullName evidence="2">Porin</fullName>
    </submittedName>
</protein>
<keyword evidence="3" id="KW-1185">Reference proteome</keyword>
<dbReference type="Pfam" id="PF16956">
    <property type="entry name" value="Porin_7"/>
    <property type="match status" value="2"/>
</dbReference>
<dbReference type="InterPro" id="IPR031593">
    <property type="entry name" value="Porin_7"/>
</dbReference>
<feature type="chain" id="PRO_5046088964" evidence="1">
    <location>
        <begin position="23"/>
        <end position="262"/>
    </location>
</feature>
<dbReference type="SUPFAM" id="SSF56935">
    <property type="entry name" value="Porins"/>
    <property type="match status" value="1"/>
</dbReference>
<keyword evidence="1" id="KW-0732">Signal</keyword>
<sequence length="262" mass="27983">MKKLAIASALLSAIAVTGTAHAYQAEVGASAAYLDPDNGSSGNAFGVDGTYYFNPVQTRNAPLAEAAFLDRASNVNAHATFADQGDTDNNTYGVGAEYYVPNSDFYIGGDVSRNNTEVRDIVGNKYDFDTTYYAAEVGYLPAPGLLIAAGVKGYDNDNDDGADPTLRAKYVTQLSNGNDINLEAGASFGDLDEFNVAADYFIDKSLSVGADYYSNDLTDQNEFGINARKFFNQQVSLEGRVGFGEAGSNDYNSFGLAGKYRF</sequence>
<comment type="caution">
    <text evidence="2">The sequence shown here is derived from an EMBL/GenBank/DDBJ whole genome shotgun (WGS) entry which is preliminary data.</text>
</comment>
<dbReference type="Proteomes" id="UP001632339">
    <property type="component" value="Unassembled WGS sequence"/>
</dbReference>
<evidence type="ECO:0000313" key="3">
    <source>
        <dbReference type="Proteomes" id="UP001632339"/>
    </source>
</evidence>
<feature type="signal peptide" evidence="1">
    <location>
        <begin position="1"/>
        <end position="22"/>
    </location>
</feature>